<proteinExistence type="predicted"/>
<organism evidence="1 2">
    <name type="scientific">Serratia fonticola</name>
    <dbReference type="NCBI Taxonomy" id="47917"/>
    <lineage>
        <taxon>Bacteria</taxon>
        <taxon>Pseudomonadati</taxon>
        <taxon>Pseudomonadota</taxon>
        <taxon>Gammaproteobacteria</taxon>
        <taxon>Enterobacterales</taxon>
        <taxon>Yersiniaceae</taxon>
        <taxon>Serratia</taxon>
    </lineage>
</organism>
<dbReference type="EMBL" id="CP133586">
    <property type="protein sequence ID" value="WMT17299.1"/>
    <property type="molecule type" value="Genomic_DNA"/>
</dbReference>
<evidence type="ECO:0000313" key="1">
    <source>
        <dbReference type="EMBL" id="WMT17299.1"/>
    </source>
</evidence>
<dbReference type="SUPFAM" id="SSF46955">
    <property type="entry name" value="Putative DNA-binding domain"/>
    <property type="match status" value="1"/>
</dbReference>
<keyword evidence="2" id="KW-1185">Reference proteome</keyword>
<accession>A0ABY9PWN9</accession>
<dbReference type="InterPro" id="IPR009061">
    <property type="entry name" value="DNA-bd_dom_put_sf"/>
</dbReference>
<evidence type="ECO:0000313" key="2">
    <source>
        <dbReference type="Proteomes" id="UP001235341"/>
    </source>
</evidence>
<gene>
    <name evidence="1" type="ORF">RFB13_06850</name>
</gene>
<dbReference type="InterPro" id="IPR010260">
    <property type="entry name" value="AlpA"/>
</dbReference>
<reference evidence="1 2" key="1">
    <citation type="submission" date="2023-08" db="EMBL/GenBank/DDBJ databases">
        <title>Complete Genome and Methylome dissection of Serratia fonticola NEB369.</title>
        <authorList>
            <person name="Fomenkov A."/>
            <person name="Roberts R.D."/>
        </authorList>
    </citation>
    <scope>NUCLEOTIDE SEQUENCE [LARGE SCALE GENOMIC DNA]</scope>
    <source>
        <strain evidence="1 2">NEB369</strain>
    </source>
</reference>
<dbReference type="Proteomes" id="UP001235341">
    <property type="component" value="Chromosome"/>
</dbReference>
<dbReference type="Pfam" id="PF05930">
    <property type="entry name" value="Phage_AlpA"/>
    <property type="match status" value="1"/>
</dbReference>
<sequence>MKAAIGKQQLLAMVPLSWSTIEALEKAGEFPERFRITPQRVAWNQDQIEQWLDERQAKFSGVAVTNHPRANMRRHDSFAE</sequence>
<name>A0ABY9PWN9_SERFO</name>
<protein>
    <submittedName>
        <fullName evidence="1">AlpA family phage regulatory protein</fullName>
    </submittedName>
</protein>